<accession>A0A2M7W381</accession>
<reference evidence="2" key="1">
    <citation type="submission" date="2017-09" db="EMBL/GenBank/DDBJ databases">
        <title>Depth-based differentiation of microbial function through sediment-hosted aquifers and enrichment of novel symbionts in the deep terrestrial subsurface.</title>
        <authorList>
            <person name="Probst A.J."/>
            <person name="Ladd B."/>
            <person name="Jarett J.K."/>
            <person name="Geller-Mcgrath D.E."/>
            <person name="Sieber C.M.K."/>
            <person name="Emerson J.B."/>
            <person name="Anantharaman K."/>
            <person name="Thomas B.C."/>
            <person name="Malmstrom R."/>
            <person name="Stieglmeier M."/>
            <person name="Klingl A."/>
            <person name="Woyke T."/>
            <person name="Ryan C.M."/>
            <person name="Banfield J.F."/>
        </authorList>
    </citation>
    <scope>NUCLEOTIDE SEQUENCE [LARGE SCALE GENOMIC DNA]</scope>
</reference>
<name>A0A2M7W381_9BACT</name>
<gene>
    <name evidence="1" type="ORF">COX64_00390</name>
</gene>
<dbReference type="AlphaFoldDB" id="A0A2M7W381"/>
<protein>
    <submittedName>
        <fullName evidence="1">Uncharacterized protein</fullName>
    </submittedName>
</protein>
<sequence length="209" mass="23731">MATDLAQSPINHATQDILEVADILNDLLVTKNGTVCLILKTSSVNFDLLSEDEQDVKIASFGSMVNSLDFQLQILIETRKINISKYADYLDTMDTPDLSAGLKRQFVIYKQFIRNLITNKEILDKRFMIIIPYRTGSVLDKNSSIEEKKKVIESATNYLYPKKYHIIKMVKGMGLDATQMTSSDISKYLYSIFNPGLPIKIDELAQIYT</sequence>
<evidence type="ECO:0000313" key="2">
    <source>
        <dbReference type="Proteomes" id="UP000228952"/>
    </source>
</evidence>
<dbReference type="Proteomes" id="UP000228952">
    <property type="component" value="Unassembled WGS sequence"/>
</dbReference>
<dbReference type="EMBL" id="PFQB01000009">
    <property type="protein sequence ID" value="PJA15760.1"/>
    <property type="molecule type" value="Genomic_DNA"/>
</dbReference>
<comment type="caution">
    <text evidence="1">The sequence shown here is derived from an EMBL/GenBank/DDBJ whole genome shotgun (WGS) entry which is preliminary data.</text>
</comment>
<organism evidence="1 2">
    <name type="scientific">Candidatus Dojkabacteria bacterium CG_4_10_14_0_2_um_filter_Dojkabacteria_WS6_41_15</name>
    <dbReference type="NCBI Taxonomy" id="2014249"/>
    <lineage>
        <taxon>Bacteria</taxon>
        <taxon>Candidatus Dojkabacteria</taxon>
    </lineage>
</organism>
<proteinExistence type="predicted"/>
<evidence type="ECO:0000313" key="1">
    <source>
        <dbReference type="EMBL" id="PJA15760.1"/>
    </source>
</evidence>